<sequence>MISRIVLLLALSVANTQEAQPLAHAFPKCPVVENDSQLAEAAAFNKSSWQGPIGVQGVERSNMKTNADGAPIPFGKFNDQWLEFKRSMKPGDRIYSAAHTEGVYLQVYMLVRGGCVARFGTMTVLS</sequence>
<evidence type="ECO:0000313" key="3">
    <source>
        <dbReference type="Proteomes" id="UP000027987"/>
    </source>
</evidence>
<name>A0A075JX02_9GAMM</name>
<keyword evidence="1" id="KW-0732">Signal</keyword>
<keyword evidence="3" id="KW-1185">Reference proteome</keyword>
<dbReference type="HOGENOM" id="CLU_1978003_0_0_6"/>
<feature type="chain" id="PRO_5001707179" evidence="1">
    <location>
        <begin position="20"/>
        <end position="126"/>
    </location>
</feature>
<dbReference type="RefSeq" id="WP_019466097.1">
    <property type="nucleotide sequence ID" value="NZ_ALOY01000168.1"/>
</dbReference>
<evidence type="ECO:0000256" key="1">
    <source>
        <dbReference type="SAM" id="SignalP"/>
    </source>
</evidence>
<dbReference type="Proteomes" id="UP000027987">
    <property type="component" value="Chromosome"/>
</dbReference>
<feature type="signal peptide" evidence="1">
    <location>
        <begin position="1"/>
        <end position="19"/>
    </location>
</feature>
<proteinExistence type="predicted"/>
<dbReference type="EMBL" id="CP008884">
    <property type="protein sequence ID" value="AIF46017.1"/>
    <property type="molecule type" value="Genomic_DNA"/>
</dbReference>
<reference evidence="2 3" key="1">
    <citation type="submission" date="2014-07" db="EMBL/GenBank/DDBJ databases">
        <title>Complete Genome Sequence of Dyella japonica Strain A8 Isolated from Malaysian Tropical Soil.</title>
        <authorList>
            <person name="Hui R.K.H."/>
            <person name="Chen J.-W."/>
            <person name="Chan K.-G."/>
            <person name="Leung F.C.C."/>
        </authorList>
    </citation>
    <scope>NUCLEOTIDE SEQUENCE [LARGE SCALE GENOMIC DNA]</scope>
    <source>
        <strain evidence="2 3">A8</strain>
    </source>
</reference>
<dbReference type="AlphaFoldDB" id="A0A075JX02"/>
<protein>
    <submittedName>
        <fullName evidence="2">Uncharacterized protein</fullName>
    </submittedName>
</protein>
<accession>A0A075JX02</accession>
<dbReference type="PATRIC" id="fig|1217721.7.peg.297"/>
<dbReference type="KEGG" id="dja:HY57_01410"/>
<evidence type="ECO:0000313" key="2">
    <source>
        <dbReference type="EMBL" id="AIF46017.1"/>
    </source>
</evidence>
<organism evidence="2 3">
    <name type="scientific">Dyella japonica A8</name>
    <dbReference type="NCBI Taxonomy" id="1217721"/>
    <lineage>
        <taxon>Bacteria</taxon>
        <taxon>Pseudomonadati</taxon>
        <taxon>Pseudomonadota</taxon>
        <taxon>Gammaproteobacteria</taxon>
        <taxon>Lysobacterales</taxon>
        <taxon>Rhodanobacteraceae</taxon>
        <taxon>Dyella</taxon>
    </lineage>
</organism>
<gene>
    <name evidence="2" type="ORF">HY57_01410</name>
</gene>